<evidence type="ECO:0000313" key="10">
    <source>
        <dbReference type="Proteomes" id="UP000011541"/>
    </source>
</evidence>
<evidence type="ECO:0000256" key="5">
    <source>
        <dbReference type="ARBA" id="ARBA00023315"/>
    </source>
</evidence>
<keyword evidence="3 7" id="KW-0479">Metal-binding</keyword>
<dbReference type="GO" id="GO:0016787">
    <property type="term" value="F:hydrolase activity"/>
    <property type="evidence" value="ECO:0007669"/>
    <property type="project" value="UniProtKB-KW"/>
</dbReference>
<dbReference type="FunFam" id="3.30.420.40:FF:000012">
    <property type="entry name" value="tRNA N6-adenosine threonylcarbamoyltransferase"/>
    <property type="match status" value="1"/>
</dbReference>
<keyword evidence="1 7" id="KW-0808">Transferase</keyword>
<accession>M1LRX2</accession>
<dbReference type="InterPro" id="IPR017861">
    <property type="entry name" value="KAE1/TsaD"/>
</dbReference>
<reference evidence="9 10" key="1">
    <citation type="journal article" date="2013" name="Genome Biol. Evol.">
        <title>Genome evolution and phylogenomic analysis of candidatus kinetoplastibacterium, the betaproteobacterial endosymbionts of strigomonas and angomonas.</title>
        <authorList>
            <person name="Alves J.M."/>
            <person name="Serrano M.G."/>
            <person name="Maia da Silva F."/>
            <person name="Voegtly L.J."/>
            <person name="Matveyev A.V."/>
            <person name="Teixeira M.M."/>
            <person name="Camargo E.P."/>
            <person name="Buck G.A."/>
        </authorList>
    </citation>
    <scope>NUCLEOTIDE SEQUENCE [LARGE SCALE GENOMIC DNA]</scope>
    <source>
        <strain evidence="9 10">TCC290E</strain>
    </source>
</reference>
<keyword evidence="7" id="KW-0963">Cytoplasm</keyword>
<dbReference type="EMBL" id="CP003805">
    <property type="protein sequence ID" value="AGF48267.1"/>
    <property type="molecule type" value="Genomic_DNA"/>
</dbReference>
<feature type="binding site" evidence="7">
    <location>
        <position position="180"/>
    </location>
    <ligand>
        <name>substrate</name>
    </ligand>
</feature>
<comment type="caution">
    <text evidence="7">Lacks conserved residue(s) required for the propagation of feature annotation.</text>
</comment>
<dbReference type="GO" id="GO:0005506">
    <property type="term" value="F:iron ion binding"/>
    <property type="evidence" value="ECO:0007669"/>
    <property type="project" value="UniProtKB-UniRule"/>
</dbReference>
<sequence length="344" mass="37131">MIILGFESSCDDTCVAVFSTSLGLISNVIHTQKDTHIDYGGVVPELASRDHLSHIVRLTKEAMLAVDLDFQDINAVAYTAGPGLLGSLIVGSSFAKSVAWSLNIPSIPINHLEGHLLSPLITNKNLEFPFICLLVSGGNTMIILVKSFCNYFVLGDTLDDAAGEAFDKIAKLIGLSPCNGLELSKLADNGDSSYFDFPRPMLKTNDFNFSFSGLKTSVMLKIKKLKSNDSFDYSTKANIAASVQDAITDILVHKVILAVKKTGIINVAIAGGVSANKSLRSKLTCALNSIGGNVYLPSIELCTDNAAMIAFTAAYKIKLGLVDFTNIYDYQQVRSRWSIEDISK</sequence>
<dbReference type="PANTHER" id="PTHR11735">
    <property type="entry name" value="TRNA N6-ADENOSINE THREONYLCARBAMOYLTRANSFERASE"/>
    <property type="match status" value="1"/>
</dbReference>
<feature type="binding site" evidence="7">
    <location>
        <position position="111"/>
    </location>
    <ligand>
        <name>Fe cation</name>
        <dbReference type="ChEBI" id="CHEBI:24875"/>
    </ligand>
</feature>
<comment type="similarity">
    <text evidence="7">Belongs to the KAE1 / TsaD family.</text>
</comment>
<comment type="subcellular location">
    <subcellularLocation>
        <location evidence="7">Cytoplasm</location>
    </subcellularLocation>
</comment>
<feature type="binding site" evidence="7">
    <location>
        <position position="304"/>
    </location>
    <ligand>
        <name>Fe cation</name>
        <dbReference type="ChEBI" id="CHEBI:24875"/>
    </ligand>
</feature>
<proteinExistence type="inferred from homology"/>
<dbReference type="EC" id="2.3.1.234" evidence="7"/>
<evidence type="ECO:0000259" key="8">
    <source>
        <dbReference type="Pfam" id="PF00814"/>
    </source>
</evidence>
<feature type="binding site" evidence="7">
    <location>
        <position position="115"/>
    </location>
    <ligand>
        <name>Fe cation</name>
        <dbReference type="ChEBI" id="CHEBI:24875"/>
    </ligand>
</feature>
<dbReference type="GO" id="GO:0061711">
    <property type="term" value="F:tRNA N(6)-L-threonylcarbamoyladenine synthase activity"/>
    <property type="evidence" value="ECO:0007669"/>
    <property type="project" value="UniProtKB-EC"/>
</dbReference>
<keyword evidence="5 7" id="KW-0012">Acyltransferase</keyword>
<keyword evidence="4 7" id="KW-0408">Iron</keyword>
<feature type="binding site" evidence="7">
    <location>
        <position position="167"/>
    </location>
    <ligand>
        <name>substrate</name>
    </ligand>
</feature>
<dbReference type="HAMAP" id="MF_01445">
    <property type="entry name" value="TsaD"/>
    <property type="match status" value="1"/>
</dbReference>
<dbReference type="OrthoDB" id="9806197at2"/>
<dbReference type="PRINTS" id="PR00789">
    <property type="entry name" value="OSIALOPTASE"/>
</dbReference>
<dbReference type="PATRIC" id="fig|1208920.3.peg.251"/>
<gene>
    <name evidence="7" type="primary">tsaD</name>
    <name evidence="9" type="ORF">CONE_0486</name>
</gene>
<keyword evidence="2 7" id="KW-0819">tRNA processing</keyword>
<evidence type="ECO:0000313" key="9">
    <source>
        <dbReference type="EMBL" id="AGF48267.1"/>
    </source>
</evidence>
<dbReference type="STRING" id="1208920.CONE_0486"/>
<evidence type="ECO:0000256" key="3">
    <source>
        <dbReference type="ARBA" id="ARBA00022723"/>
    </source>
</evidence>
<dbReference type="PROSITE" id="PS01016">
    <property type="entry name" value="GLYCOPROTEASE"/>
    <property type="match status" value="1"/>
</dbReference>
<evidence type="ECO:0000256" key="2">
    <source>
        <dbReference type="ARBA" id="ARBA00022694"/>
    </source>
</evidence>
<evidence type="ECO:0000256" key="1">
    <source>
        <dbReference type="ARBA" id="ARBA00022679"/>
    </source>
</evidence>
<dbReference type="NCBIfam" id="TIGR00329">
    <property type="entry name" value="gcp_kae1"/>
    <property type="match status" value="1"/>
</dbReference>
<dbReference type="Pfam" id="PF00814">
    <property type="entry name" value="TsaD"/>
    <property type="match status" value="1"/>
</dbReference>
<feature type="domain" description="Gcp-like" evidence="8">
    <location>
        <begin position="24"/>
        <end position="311"/>
    </location>
</feature>
<dbReference type="RefSeq" id="WP_015396954.1">
    <property type="nucleotide sequence ID" value="NC_020299.1"/>
</dbReference>
<dbReference type="HOGENOM" id="CLU_023208_0_0_4"/>
<dbReference type="Proteomes" id="UP000011541">
    <property type="component" value="Chromosome"/>
</dbReference>
<dbReference type="InterPro" id="IPR017860">
    <property type="entry name" value="Peptidase_M22_CS"/>
</dbReference>
<dbReference type="InterPro" id="IPR043129">
    <property type="entry name" value="ATPase_NBD"/>
</dbReference>
<dbReference type="InterPro" id="IPR000905">
    <property type="entry name" value="Gcp-like_dom"/>
</dbReference>
<feature type="binding site" evidence="7">
    <location>
        <begin position="134"/>
        <end position="138"/>
    </location>
    <ligand>
        <name>substrate</name>
    </ligand>
</feature>
<name>M1LRX2_9PROT</name>
<comment type="cofactor">
    <cofactor evidence="7">
        <name>Fe(2+)</name>
        <dbReference type="ChEBI" id="CHEBI:29033"/>
    </cofactor>
    <text evidence="7">Binds 1 Fe(2+) ion per subunit.</text>
</comment>
<dbReference type="Gene3D" id="3.30.420.40">
    <property type="match status" value="2"/>
</dbReference>
<protein>
    <recommendedName>
        <fullName evidence="7">tRNA N6-adenosine threonylcarbamoyltransferase</fullName>
        <ecNumber evidence="7">2.3.1.234</ecNumber>
    </recommendedName>
    <alternativeName>
        <fullName evidence="7">N6-L-threonylcarbamoyladenine synthase</fullName>
        <shortName evidence="7">t(6)A synthase</shortName>
    </alternativeName>
    <alternativeName>
        <fullName evidence="7">t(6)A37 threonylcarbamoyladenosine biosynthesis protein TsaD</fullName>
    </alternativeName>
    <alternativeName>
        <fullName evidence="7">tRNA threonylcarbamoyladenosine biosynthesis protein TsaD</fullName>
    </alternativeName>
</protein>
<dbReference type="CDD" id="cd24133">
    <property type="entry name" value="ASKHA_NBD_TsaD_bac"/>
    <property type="match status" value="1"/>
</dbReference>
<organism evidence="9 10">
    <name type="scientific">Candidatus Kinetoplastidibacterium stringomonadis TCC290E</name>
    <dbReference type="NCBI Taxonomy" id="1208920"/>
    <lineage>
        <taxon>Bacteria</taxon>
        <taxon>Pseudomonadati</taxon>
        <taxon>Pseudomonadota</taxon>
        <taxon>Betaproteobacteria</taxon>
        <taxon>Candidatus Kinetoplastidibacterium</taxon>
    </lineage>
</organism>
<dbReference type="AlphaFoldDB" id="M1LRX2"/>
<dbReference type="SUPFAM" id="SSF53067">
    <property type="entry name" value="Actin-like ATPase domain"/>
    <property type="match status" value="2"/>
</dbReference>
<dbReference type="InterPro" id="IPR022450">
    <property type="entry name" value="TsaD"/>
</dbReference>
<dbReference type="KEGG" id="kon:CONE_0486"/>
<evidence type="ECO:0000256" key="4">
    <source>
        <dbReference type="ARBA" id="ARBA00023004"/>
    </source>
</evidence>
<feature type="binding site" evidence="7">
    <location>
        <position position="276"/>
    </location>
    <ligand>
        <name>substrate</name>
    </ligand>
</feature>
<dbReference type="GO" id="GO:0005737">
    <property type="term" value="C:cytoplasm"/>
    <property type="evidence" value="ECO:0007669"/>
    <property type="project" value="UniProtKB-SubCell"/>
</dbReference>
<dbReference type="GO" id="GO:0002949">
    <property type="term" value="P:tRNA threonylcarbamoyladenosine modification"/>
    <property type="evidence" value="ECO:0007669"/>
    <property type="project" value="UniProtKB-UniRule"/>
</dbReference>
<keyword evidence="9" id="KW-0378">Hydrolase</keyword>
<evidence type="ECO:0000256" key="6">
    <source>
        <dbReference type="ARBA" id="ARBA00048117"/>
    </source>
</evidence>
<dbReference type="eggNOG" id="COG0533">
    <property type="taxonomic scope" value="Bacteria"/>
</dbReference>
<keyword evidence="10" id="KW-1185">Reference proteome</keyword>
<dbReference type="NCBIfam" id="TIGR03723">
    <property type="entry name" value="T6A_TsaD_YgjD"/>
    <property type="match status" value="1"/>
</dbReference>
<dbReference type="PANTHER" id="PTHR11735:SF6">
    <property type="entry name" value="TRNA N6-ADENOSINE THREONYLCARBAMOYLTRANSFERASE, MITOCHONDRIAL"/>
    <property type="match status" value="1"/>
</dbReference>
<evidence type="ECO:0000256" key="7">
    <source>
        <dbReference type="HAMAP-Rule" id="MF_01445"/>
    </source>
</evidence>
<comment type="catalytic activity">
    <reaction evidence="6 7">
        <text>L-threonylcarbamoyladenylate + adenosine(37) in tRNA = N(6)-L-threonylcarbamoyladenosine(37) in tRNA + AMP + H(+)</text>
        <dbReference type="Rhea" id="RHEA:37059"/>
        <dbReference type="Rhea" id="RHEA-COMP:10162"/>
        <dbReference type="Rhea" id="RHEA-COMP:10163"/>
        <dbReference type="ChEBI" id="CHEBI:15378"/>
        <dbReference type="ChEBI" id="CHEBI:73682"/>
        <dbReference type="ChEBI" id="CHEBI:74411"/>
        <dbReference type="ChEBI" id="CHEBI:74418"/>
        <dbReference type="ChEBI" id="CHEBI:456215"/>
        <dbReference type="EC" id="2.3.1.234"/>
    </reaction>
</comment>
<comment type="function">
    <text evidence="7">Required for the formation of a threonylcarbamoyl group on adenosine at position 37 (t(6)A37) in tRNAs that read codons beginning with adenine. Is involved in the transfer of the threonylcarbamoyl moiety of threonylcarbamoyl-AMP (TC-AMP) to the N6 group of A37, together with TsaE and TsaB. TsaD likely plays a direct catalytic role in this reaction.</text>
</comment>